<evidence type="ECO:0000256" key="4">
    <source>
        <dbReference type="ARBA" id="ARBA00022737"/>
    </source>
</evidence>
<dbReference type="Gene3D" id="1.20.1560.10">
    <property type="entry name" value="ABC transporter type 1, transmembrane domain"/>
    <property type="match status" value="1"/>
</dbReference>
<accession>A0AAQ4FR81</accession>
<dbReference type="InterPro" id="IPR036640">
    <property type="entry name" value="ABC1_TM_sf"/>
</dbReference>
<dbReference type="GO" id="GO:0140359">
    <property type="term" value="F:ABC-type transporter activity"/>
    <property type="evidence" value="ECO:0007669"/>
    <property type="project" value="InterPro"/>
</dbReference>
<evidence type="ECO:0000256" key="6">
    <source>
        <dbReference type="ARBA" id="ARBA00022840"/>
    </source>
</evidence>
<evidence type="ECO:0000259" key="10">
    <source>
        <dbReference type="PROSITE" id="PS50929"/>
    </source>
</evidence>
<keyword evidence="12" id="KW-1185">Reference proteome</keyword>
<name>A0AAQ4FR81_AMBAM</name>
<dbReference type="SUPFAM" id="SSF90123">
    <property type="entry name" value="ABC transporter transmembrane region"/>
    <property type="match status" value="1"/>
</dbReference>
<keyword evidence="2" id="KW-0813">Transport</keyword>
<gene>
    <name evidence="11" type="ORF">V5799_021226</name>
</gene>
<keyword evidence="7 9" id="KW-1133">Transmembrane helix</keyword>
<keyword evidence="8 9" id="KW-0472">Membrane</keyword>
<evidence type="ECO:0000256" key="2">
    <source>
        <dbReference type="ARBA" id="ARBA00022448"/>
    </source>
</evidence>
<keyword evidence="5" id="KW-0547">Nucleotide-binding</keyword>
<comment type="caution">
    <text evidence="11">The sequence shown here is derived from an EMBL/GenBank/DDBJ whole genome shotgun (WGS) entry which is preliminary data.</text>
</comment>
<dbReference type="PROSITE" id="PS50929">
    <property type="entry name" value="ABC_TM1F"/>
    <property type="match status" value="1"/>
</dbReference>
<evidence type="ECO:0000256" key="5">
    <source>
        <dbReference type="ARBA" id="ARBA00022741"/>
    </source>
</evidence>
<feature type="transmembrane region" description="Helical" evidence="9">
    <location>
        <begin position="70"/>
        <end position="92"/>
    </location>
</feature>
<dbReference type="InterPro" id="IPR050173">
    <property type="entry name" value="ABC_transporter_C-like"/>
</dbReference>
<dbReference type="GO" id="GO:0005524">
    <property type="term" value="F:ATP binding"/>
    <property type="evidence" value="ECO:0007669"/>
    <property type="project" value="UniProtKB-KW"/>
</dbReference>
<dbReference type="EMBL" id="JARKHS020000258">
    <property type="protein sequence ID" value="KAK8788998.1"/>
    <property type="molecule type" value="Genomic_DNA"/>
</dbReference>
<feature type="domain" description="ABC transmembrane type-1" evidence="10">
    <location>
        <begin position="1"/>
        <end position="137"/>
    </location>
</feature>
<keyword evidence="4" id="KW-0677">Repeat</keyword>
<comment type="subcellular location">
    <subcellularLocation>
        <location evidence="1">Endomembrane system</location>
        <topology evidence="1">Multi-pass membrane protein</topology>
    </subcellularLocation>
</comment>
<dbReference type="InterPro" id="IPR011527">
    <property type="entry name" value="ABC1_TM_dom"/>
</dbReference>
<evidence type="ECO:0000256" key="9">
    <source>
        <dbReference type="SAM" id="Phobius"/>
    </source>
</evidence>
<keyword evidence="3 9" id="KW-0812">Transmembrane</keyword>
<organism evidence="11 12">
    <name type="scientific">Amblyomma americanum</name>
    <name type="common">Lone star tick</name>
    <dbReference type="NCBI Taxonomy" id="6943"/>
    <lineage>
        <taxon>Eukaryota</taxon>
        <taxon>Metazoa</taxon>
        <taxon>Ecdysozoa</taxon>
        <taxon>Arthropoda</taxon>
        <taxon>Chelicerata</taxon>
        <taxon>Arachnida</taxon>
        <taxon>Acari</taxon>
        <taxon>Parasitiformes</taxon>
        <taxon>Ixodida</taxon>
        <taxon>Ixodoidea</taxon>
        <taxon>Ixodidae</taxon>
        <taxon>Amblyomminae</taxon>
        <taxon>Amblyomma</taxon>
    </lineage>
</organism>
<evidence type="ECO:0000256" key="3">
    <source>
        <dbReference type="ARBA" id="ARBA00022692"/>
    </source>
</evidence>
<dbReference type="Proteomes" id="UP001321473">
    <property type="component" value="Unassembled WGS sequence"/>
</dbReference>
<dbReference type="PANTHER" id="PTHR24223:SF443">
    <property type="entry name" value="MULTIDRUG-RESISTANCE LIKE PROTEIN 1, ISOFORM I"/>
    <property type="match status" value="1"/>
</dbReference>
<evidence type="ECO:0000313" key="11">
    <source>
        <dbReference type="EMBL" id="KAK8788998.1"/>
    </source>
</evidence>
<dbReference type="GO" id="GO:0012505">
    <property type="term" value="C:endomembrane system"/>
    <property type="evidence" value="ECO:0007669"/>
    <property type="project" value="UniProtKB-SubCell"/>
</dbReference>
<evidence type="ECO:0000256" key="1">
    <source>
        <dbReference type="ARBA" id="ARBA00004127"/>
    </source>
</evidence>
<feature type="transmembrane region" description="Helical" evidence="9">
    <location>
        <begin position="112"/>
        <end position="135"/>
    </location>
</feature>
<reference evidence="11 12" key="1">
    <citation type="journal article" date="2023" name="Arcadia Sci">
        <title>De novo assembly of a long-read Amblyomma americanum tick genome.</title>
        <authorList>
            <person name="Chou S."/>
            <person name="Poskanzer K.E."/>
            <person name="Rollins M."/>
            <person name="Thuy-Boun P.S."/>
        </authorList>
    </citation>
    <scope>NUCLEOTIDE SEQUENCE [LARGE SCALE GENOMIC DNA]</scope>
    <source>
        <strain evidence="11">F_SG_1</strain>
        <tissue evidence="11">Salivary glands</tissue>
    </source>
</reference>
<dbReference type="PANTHER" id="PTHR24223">
    <property type="entry name" value="ATP-BINDING CASSETTE SUB-FAMILY C"/>
    <property type="match status" value="1"/>
</dbReference>
<evidence type="ECO:0000313" key="12">
    <source>
        <dbReference type="Proteomes" id="UP001321473"/>
    </source>
</evidence>
<dbReference type="AlphaFoldDB" id="A0AAQ4FR81"/>
<proteinExistence type="predicted"/>
<dbReference type="GO" id="GO:0016020">
    <property type="term" value="C:membrane"/>
    <property type="evidence" value="ECO:0007669"/>
    <property type="project" value="InterPro"/>
</dbReference>
<evidence type="ECO:0000256" key="8">
    <source>
        <dbReference type="ARBA" id="ARBA00023136"/>
    </source>
</evidence>
<evidence type="ECO:0000256" key="7">
    <source>
        <dbReference type="ARBA" id="ARBA00022989"/>
    </source>
</evidence>
<keyword evidence="6" id="KW-0067">ATP-binding</keyword>
<sequence>MVAKASNAARRLESVERSHLLQKAAETRDSLSVVRSFRVEKLFCQQFYRLADVEMRALLALFDCLRHVRFLGGLCGFLVILSAVVFALLASGHGGDLHADGSAVGLALSSSMGISLLIIGSTISVFVFTLTFVSFERCLEYTRLPAEVSLSEQA</sequence>
<protein>
    <recommendedName>
        <fullName evidence="10">ABC transmembrane type-1 domain-containing protein</fullName>
    </recommendedName>
</protein>